<feature type="compositionally biased region" description="Polar residues" evidence="1">
    <location>
        <begin position="93"/>
        <end position="107"/>
    </location>
</feature>
<protein>
    <recommendedName>
        <fullName evidence="4">Ligand-dependent nuclear receptor-interacting factor 1</fullName>
    </recommendedName>
</protein>
<dbReference type="PANTHER" id="PTHR16131:SF2">
    <property type="entry name" value="LIGAND-DEPENDENT NUCLEAR RECEPTOR-INTERACTING FACTOR 1"/>
    <property type="match status" value="1"/>
</dbReference>
<dbReference type="AlphaFoldDB" id="A0A9N7UJU0"/>
<evidence type="ECO:0008006" key="4">
    <source>
        <dbReference type="Google" id="ProtNLM"/>
    </source>
</evidence>
<dbReference type="GO" id="GO:0006355">
    <property type="term" value="P:regulation of DNA-templated transcription"/>
    <property type="evidence" value="ECO:0007669"/>
    <property type="project" value="InterPro"/>
</dbReference>
<evidence type="ECO:0000256" key="1">
    <source>
        <dbReference type="SAM" id="MobiDB-lite"/>
    </source>
</evidence>
<dbReference type="Proteomes" id="UP001153269">
    <property type="component" value="Unassembled WGS sequence"/>
</dbReference>
<feature type="compositionally biased region" description="Low complexity" evidence="1">
    <location>
        <begin position="375"/>
        <end position="388"/>
    </location>
</feature>
<dbReference type="InterPro" id="IPR026191">
    <property type="entry name" value="LRIF1"/>
</dbReference>
<name>A0A9N7UJU0_PLEPL</name>
<feature type="region of interest" description="Disordered" evidence="1">
    <location>
        <begin position="367"/>
        <end position="388"/>
    </location>
</feature>
<proteinExistence type="predicted"/>
<evidence type="ECO:0000313" key="2">
    <source>
        <dbReference type="EMBL" id="CAB1433508.1"/>
    </source>
</evidence>
<gene>
    <name evidence="2" type="ORF">PLEPLA_LOCUS21599</name>
</gene>
<feature type="region of interest" description="Disordered" evidence="1">
    <location>
        <begin position="84"/>
        <end position="107"/>
    </location>
</feature>
<dbReference type="EMBL" id="CADEAL010001563">
    <property type="protein sequence ID" value="CAB1433508.1"/>
    <property type="molecule type" value="Genomic_DNA"/>
</dbReference>
<keyword evidence="3" id="KW-1185">Reference proteome</keyword>
<feature type="region of interest" description="Disordered" evidence="1">
    <location>
        <begin position="771"/>
        <end position="796"/>
    </location>
</feature>
<evidence type="ECO:0000313" key="3">
    <source>
        <dbReference type="Proteomes" id="UP001153269"/>
    </source>
</evidence>
<accession>A0A9N7UJU0</accession>
<organism evidence="2 3">
    <name type="scientific">Pleuronectes platessa</name>
    <name type="common">European plaice</name>
    <dbReference type="NCBI Taxonomy" id="8262"/>
    <lineage>
        <taxon>Eukaryota</taxon>
        <taxon>Metazoa</taxon>
        <taxon>Chordata</taxon>
        <taxon>Craniata</taxon>
        <taxon>Vertebrata</taxon>
        <taxon>Euteleostomi</taxon>
        <taxon>Actinopterygii</taxon>
        <taxon>Neopterygii</taxon>
        <taxon>Teleostei</taxon>
        <taxon>Neoteleostei</taxon>
        <taxon>Acanthomorphata</taxon>
        <taxon>Carangaria</taxon>
        <taxon>Pleuronectiformes</taxon>
        <taxon>Pleuronectoidei</taxon>
        <taxon>Pleuronectidae</taxon>
        <taxon>Pleuronectes</taxon>
    </lineage>
</organism>
<sequence>MFPTRKHKDAVPSGAGVFYQAMPAVGADGKKIMTLIPVKLVNGQFIRYEIRKPSVDSTTQKAVNISSAPLPIKKIVTNVSNVLPNRGVLDPGNSRNNHPQQQQTESLMSKVPITPATNCVNSVRLPYQLPVMVKSPALPKGQLLQIPPNAHVRTLPASKLPPGIKKQIFNSSADSTPVSDVPSVVFVSPVTTVSQCAGPPWDSGSWSPRLPSQTEKTAKISKPRLKLIPKASQGPNGPTRWVIEEEDPSTASYVDSYSVTSQITRTVAKREKMGQYYNVSESNLDKNGQEQDNALIVCNGKVFFVGKKSSLLFQQGENDSPTAATTNSEVKETTEPLFQHPVEPAVPQTQQDISIIISDEPDDVIDLCDDDTQDDSQQATSVSTSAVSHQDDDNVIFVSYIPPKSEAESTQTQTTIEKDIDLLNMSCSNSLTQEKSSGGRAYADGRDDPTGGRSGTVENVTHVCASAGTSVNDDEGSNMNSKKSTSTQQEGSMGGDVDPETPADGSSAACSHKQEEAPPGGRTSSPAPPPCKMADRQLSQIFGITVDVKICLQRIDAASAGLAEARISESINSTEDQHELANGLKEKELFLQDFYRSCENQNDDVKREEGVTEWEQPADAATVTAHTDVMSLECAVFKLNKKPLSELGQSPPKGASCGVENTTLIGYVEPIDEDFLNANEIAELQDVATKRQTQTCVDLNTNTSRIGRTRKRTMCPCCVPGTQEPAVKFKSEELEKWACRTEQISKKGTRTKAARKGVITSGNSCLTVRNNQKSKTHEVPAGDSLSSASMDTDEQYRDRQIQRLKELLKEREAALELMEYGTA</sequence>
<dbReference type="OrthoDB" id="9944055at2759"/>
<reference evidence="2" key="1">
    <citation type="submission" date="2020-03" db="EMBL/GenBank/DDBJ databases">
        <authorList>
            <person name="Weist P."/>
        </authorList>
    </citation>
    <scope>NUCLEOTIDE SEQUENCE</scope>
</reference>
<dbReference type="PANTHER" id="PTHR16131">
    <property type="entry name" value="LIGAND-DEPENDENT NUCLEAR RECEPTOR-INTERACTING FACTOR 1"/>
    <property type="match status" value="1"/>
</dbReference>
<feature type="compositionally biased region" description="Polar residues" evidence="1">
    <location>
        <begin position="467"/>
        <end position="491"/>
    </location>
</feature>
<dbReference type="Pfam" id="PF15741">
    <property type="entry name" value="LRIF1"/>
    <property type="match status" value="2"/>
</dbReference>
<feature type="region of interest" description="Disordered" evidence="1">
    <location>
        <begin position="430"/>
        <end position="533"/>
    </location>
</feature>
<dbReference type="GO" id="GO:0042974">
    <property type="term" value="F:nuclear retinoic acid receptor binding"/>
    <property type="evidence" value="ECO:0007669"/>
    <property type="project" value="InterPro"/>
</dbReference>
<comment type="caution">
    <text evidence="2">The sequence shown here is derived from an EMBL/GenBank/DDBJ whole genome shotgun (WGS) entry which is preliminary data.</text>
</comment>